<feature type="compositionally biased region" description="Pro residues" evidence="1">
    <location>
        <begin position="74"/>
        <end position="92"/>
    </location>
</feature>
<dbReference type="EMBL" id="LC066370">
    <property type="protein sequence ID" value="BAT25751.1"/>
    <property type="molecule type" value="Genomic_DNA"/>
</dbReference>
<protein>
    <recommendedName>
        <fullName evidence="3">TNase-like domain-containing protein</fullName>
    </recommendedName>
</protein>
<dbReference type="AlphaFoldDB" id="A0A0P0YWF6"/>
<feature type="compositionally biased region" description="Basic and acidic residues" evidence="1">
    <location>
        <begin position="35"/>
        <end position="49"/>
    </location>
</feature>
<organism evidence="2">
    <name type="scientific">Aureimonas altamirensis</name>
    <dbReference type="NCBI Taxonomy" id="370622"/>
    <lineage>
        <taxon>Bacteria</taxon>
        <taxon>Pseudomonadati</taxon>
        <taxon>Pseudomonadota</taxon>
        <taxon>Alphaproteobacteria</taxon>
        <taxon>Hyphomicrobiales</taxon>
        <taxon>Aurantimonadaceae</taxon>
        <taxon>Aureimonas</taxon>
    </lineage>
</organism>
<evidence type="ECO:0008006" key="3">
    <source>
        <dbReference type="Google" id="ProtNLM"/>
    </source>
</evidence>
<sequence>MRSISQAIKIAASLLLMCLILLLILPDVSGFPKWPDRPGRAERLAERQRQATPPPPAAESRDERLPQPAEVPAEPEPAPEPQATPEPQPAPSPTSDDPERIFHRAVAVTATDFEADGLRISLAGVESLPFEETCSFGTLSAPCGAQARTALRGWLRGRSLSCDVPADTREGSVEATCRVGSEDVARWLVVQGWARPVPGGAYESAAQAARRDERGLWRYGESR</sequence>
<dbReference type="RefSeq" id="WP_060600154.1">
    <property type="nucleotide sequence ID" value="NZ_BBWQ01000001.1"/>
</dbReference>
<feature type="region of interest" description="Disordered" evidence="1">
    <location>
        <begin position="35"/>
        <end position="98"/>
    </location>
</feature>
<dbReference type="SUPFAM" id="SSF50199">
    <property type="entry name" value="Staphylococcal nuclease"/>
    <property type="match status" value="1"/>
</dbReference>
<name>A0A0P0YWF6_9HYPH</name>
<dbReference type="InterPro" id="IPR035437">
    <property type="entry name" value="SNase_OB-fold_sf"/>
</dbReference>
<accession>A0A0P0YWF6</accession>
<proteinExistence type="predicted"/>
<dbReference type="Gene3D" id="2.40.50.90">
    <property type="match status" value="1"/>
</dbReference>
<evidence type="ECO:0000313" key="2">
    <source>
        <dbReference type="EMBL" id="BAT25751.1"/>
    </source>
</evidence>
<reference evidence="2" key="1">
    <citation type="journal article" date="2015" name="Proc. Natl. Acad. Sci. U.S.A.">
        <title>Bacterial clade with the ribosomal RNA operon on a small plasmid rather than the chromosome.</title>
        <authorList>
            <person name="Anda M."/>
            <person name="Ohtsubo Y."/>
            <person name="Okubo T."/>
            <person name="Sugawara M."/>
            <person name="Nagata Y."/>
            <person name="Tsuda M."/>
            <person name="Minamisawa K."/>
            <person name="Mitsui H."/>
        </authorList>
    </citation>
    <scope>NUCLEOTIDE SEQUENCE</scope>
    <source>
        <strain evidence="2">DSM 21988</strain>
    </source>
</reference>
<evidence type="ECO:0000256" key="1">
    <source>
        <dbReference type="SAM" id="MobiDB-lite"/>
    </source>
</evidence>